<gene>
    <name evidence="2" type="ORF">SAMN02746089_02654</name>
</gene>
<evidence type="ECO:0000313" key="3">
    <source>
        <dbReference type="Proteomes" id="UP000184088"/>
    </source>
</evidence>
<feature type="domain" description="Helix-turn-helix" evidence="1">
    <location>
        <begin position="4"/>
        <end position="53"/>
    </location>
</feature>
<dbReference type="Pfam" id="PF12728">
    <property type="entry name" value="HTH_17"/>
    <property type="match status" value="1"/>
</dbReference>
<name>A0A1M5EZQ6_9THEO</name>
<organism evidence="2 3">
    <name type="scientific">Caldanaerobius fijiensis DSM 17918</name>
    <dbReference type="NCBI Taxonomy" id="1121256"/>
    <lineage>
        <taxon>Bacteria</taxon>
        <taxon>Bacillati</taxon>
        <taxon>Bacillota</taxon>
        <taxon>Clostridia</taxon>
        <taxon>Thermoanaerobacterales</taxon>
        <taxon>Thermoanaerobacteraceae</taxon>
        <taxon>Caldanaerobius</taxon>
    </lineage>
</organism>
<proteinExistence type="predicted"/>
<dbReference type="EMBL" id="FQVH01000052">
    <property type="protein sequence ID" value="SHF84765.1"/>
    <property type="molecule type" value="Genomic_DNA"/>
</dbReference>
<dbReference type="InterPro" id="IPR041657">
    <property type="entry name" value="HTH_17"/>
</dbReference>
<evidence type="ECO:0000313" key="2">
    <source>
        <dbReference type="EMBL" id="SHF84765.1"/>
    </source>
</evidence>
<dbReference type="STRING" id="1121256.SAMN02746089_02654"/>
<accession>A0A1M5EZQ6</accession>
<dbReference type="AlphaFoldDB" id="A0A1M5EZQ6"/>
<protein>
    <submittedName>
        <fullName evidence="2">DNA binding domain-containing protein, excisionase family</fullName>
    </submittedName>
</protein>
<dbReference type="RefSeq" id="WP_084111333.1">
    <property type="nucleotide sequence ID" value="NZ_FQVH01000052.1"/>
</dbReference>
<reference evidence="2 3" key="1">
    <citation type="submission" date="2016-11" db="EMBL/GenBank/DDBJ databases">
        <authorList>
            <person name="Jaros S."/>
            <person name="Januszkiewicz K."/>
            <person name="Wedrychowicz H."/>
        </authorList>
    </citation>
    <scope>NUCLEOTIDE SEQUENCE [LARGE SCALE GENOMIC DNA]</scope>
    <source>
        <strain evidence="2 3">DSM 17918</strain>
    </source>
</reference>
<evidence type="ECO:0000259" key="1">
    <source>
        <dbReference type="Pfam" id="PF12728"/>
    </source>
</evidence>
<dbReference type="InterPro" id="IPR009061">
    <property type="entry name" value="DNA-bd_dom_put_sf"/>
</dbReference>
<dbReference type="Proteomes" id="UP000184088">
    <property type="component" value="Unassembled WGS sequence"/>
</dbReference>
<dbReference type="SUPFAM" id="SSF46955">
    <property type="entry name" value="Putative DNA-binding domain"/>
    <property type="match status" value="1"/>
</dbReference>
<dbReference type="OrthoDB" id="197041at2"/>
<sequence length="58" mass="6828">MEKLYTLKEAEEITGIKARTWRYYVHTKRLQAVRGPRGKILIPASELEKFVQSLPKVR</sequence>
<keyword evidence="3" id="KW-1185">Reference proteome</keyword>